<comment type="caution">
    <text evidence="1">The sequence shown here is derived from an EMBL/GenBank/DDBJ whole genome shotgun (WGS) entry which is preliminary data.</text>
</comment>
<protein>
    <submittedName>
        <fullName evidence="1">Uncharacterized protein</fullName>
    </submittedName>
</protein>
<gene>
    <name evidence="1" type="ORF">RRG08_050547</name>
</gene>
<proteinExistence type="predicted"/>
<keyword evidence="2" id="KW-1185">Reference proteome</keyword>
<dbReference type="Proteomes" id="UP001283361">
    <property type="component" value="Unassembled WGS sequence"/>
</dbReference>
<dbReference type="AlphaFoldDB" id="A0AAE0Z6U8"/>
<evidence type="ECO:0000313" key="1">
    <source>
        <dbReference type="EMBL" id="KAK3763899.1"/>
    </source>
</evidence>
<evidence type="ECO:0000313" key="2">
    <source>
        <dbReference type="Proteomes" id="UP001283361"/>
    </source>
</evidence>
<name>A0AAE0Z6U8_9GAST</name>
<organism evidence="1 2">
    <name type="scientific">Elysia crispata</name>
    <name type="common">lettuce slug</name>
    <dbReference type="NCBI Taxonomy" id="231223"/>
    <lineage>
        <taxon>Eukaryota</taxon>
        <taxon>Metazoa</taxon>
        <taxon>Spiralia</taxon>
        <taxon>Lophotrochozoa</taxon>
        <taxon>Mollusca</taxon>
        <taxon>Gastropoda</taxon>
        <taxon>Heterobranchia</taxon>
        <taxon>Euthyneura</taxon>
        <taxon>Panpulmonata</taxon>
        <taxon>Sacoglossa</taxon>
        <taxon>Placobranchoidea</taxon>
        <taxon>Plakobranchidae</taxon>
        <taxon>Elysia</taxon>
    </lineage>
</organism>
<dbReference type="EMBL" id="JAWDGP010004484">
    <property type="protein sequence ID" value="KAK3763899.1"/>
    <property type="molecule type" value="Genomic_DNA"/>
</dbReference>
<sequence length="359" mass="40268">MLLKRQQLDSNLFRSSKRSTNSSIWRWSSAKRDRKRVQTGAEQHLIPQGLSGIPADQLFICDDTKPNPQVPGRAGTGFKLSGVYTAGADLNNVTPGQINNTSRSSHTAPEFVLSRLLRGITRAVSINTAVKPVTSPVRSRRFLKQAERSHWLHGSSTHISSCEAFTAIDVRSKSQLGSLNPKHSNYHSRRLTLESVANIAQSTRLGCLVEGLEDSCLKRVKRKESLAHPEHPHTTDYIQSGPFWSVIHLPEVPLCVLAVIILCCYHKPRGSNSTERQYFYREGVIARSQQVRLFTGVKLKHEAEIWAGSSSDAPQTCIILRPPVVYSRPLDLLHISPWSSSVHVKYLDDHQGQRWTECR</sequence>
<accession>A0AAE0Z6U8</accession>
<reference evidence="1" key="1">
    <citation type="journal article" date="2023" name="G3 (Bethesda)">
        <title>A reference genome for the long-term kleptoplast-retaining sea slug Elysia crispata morphotype clarki.</title>
        <authorList>
            <person name="Eastman K.E."/>
            <person name="Pendleton A.L."/>
            <person name="Shaikh M.A."/>
            <person name="Suttiyut T."/>
            <person name="Ogas R."/>
            <person name="Tomko P."/>
            <person name="Gavelis G."/>
            <person name="Widhalm J.R."/>
            <person name="Wisecaver J.H."/>
        </authorList>
    </citation>
    <scope>NUCLEOTIDE SEQUENCE</scope>
    <source>
        <strain evidence="1">ECLA1</strain>
    </source>
</reference>